<dbReference type="AlphaFoldDB" id="A0A6A7WDT1"/>
<accession>A0A6A7WDT1</accession>
<dbReference type="EMBL" id="VZAD01000091">
    <property type="protein sequence ID" value="MQP12637.1"/>
    <property type="molecule type" value="Genomic_DNA"/>
</dbReference>
<dbReference type="PANTHER" id="PTHR46401">
    <property type="entry name" value="GLYCOSYLTRANSFERASE WBBK-RELATED"/>
    <property type="match status" value="1"/>
</dbReference>
<dbReference type="PANTHER" id="PTHR46401:SF2">
    <property type="entry name" value="GLYCOSYLTRANSFERASE WBBK-RELATED"/>
    <property type="match status" value="1"/>
</dbReference>
<evidence type="ECO:0000256" key="1">
    <source>
        <dbReference type="ARBA" id="ARBA00022679"/>
    </source>
</evidence>
<organism evidence="4 5">
    <name type="scientific">Segatella copri</name>
    <dbReference type="NCBI Taxonomy" id="165179"/>
    <lineage>
        <taxon>Bacteria</taxon>
        <taxon>Pseudomonadati</taxon>
        <taxon>Bacteroidota</taxon>
        <taxon>Bacteroidia</taxon>
        <taxon>Bacteroidales</taxon>
        <taxon>Prevotellaceae</taxon>
        <taxon>Segatella</taxon>
    </lineage>
</organism>
<dbReference type="InterPro" id="IPR001296">
    <property type="entry name" value="Glyco_trans_1"/>
</dbReference>
<sequence length="360" mass="40847">MNIIITSPSLNPKVNVSGISSVTQFIISNNRKQNYLHFELGKKDREKGGWHRIPSLIKKYREWKNVLALHPDAIVHYNFPLSKASLLRDPWFMRYAWKNGRKMVVHVHGGLFLTAPHIPGILMRIMKWVFGQDLPFIVLSDMEKDILTERFGAKKVAVLPNCVDLSDAAAFEKEQVLHDESKPLRIGYLGRIEPNKGMTELLVACQRLKKEKYPFKLVIAGKEQTEGEYLPQFDQCLGDSFEYAGLVSGKSKCDFLRSLDAFILPTYFEGLPMSLLETMSYGVTPVVTPVGSIPQVVKDGVNGMFITDHDSDSIVSAIKRLDEDRSILRKLGVAARETIFNQFCPEKYVEKLNSIYHLAN</sequence>
<protein>
    <submittedName>
        <fullName evidence="4">Glycosyltransferase family 4 protein</fullName>
    </submittedName>
</protein>
<dbReference type="CDD" id="cd03801">
    <property type="entry name" value="GT4_PimA-like"/>
    <property type="match status" value="1"/>
</dbReference>
<reference evidence="4 5" key="1">
    <citation type="submission" date="2019-09" db="EMBL/GenBank/DDBJ databases">
        <title>Distinct polysaccharide growth profiles of human intestinal Prevotella copri isolates.</title>
        <authorList>
            <person name="Fehlner-Peach H."/>
            <person name="Magnabosco C."/>
            <person name="Raghavan V."/>
            <person name="Scher J.U."/>
            <person name="Tett A."/>
            <person name="Cox L.M."/>
            <person name="Gottsegen C."/>
            <person name="Watters A."/>
            <person name="Wiltshire- Gordon J.D."/>
            <person name="Segata N."/>
            <person name="Bonneau R."/>
            <person name="Littman D.R."/>
        </authorList>
    </citation>
    <scope>NUCLEOTIDE SEQUENCE [LARGE SCALE GENOMIC DNA]</scope>
    <source>
        <strain evidence="5">iAQ1173</strain>
    </source>
</reference>
<evidence type="ECO:0000313" key="4">
    <source>
        <dbReference type="EMBL" id="MQP12637.1"/>
    </source>
</evidence>
<evidence type="ECO:0000259" key="3">
    <source>
        <dbReference type="Pfam" id="PF13439"/>
    </source>
</evidence>
<feature type="domain" description="Glycosyltransferase subfamily 4-like N-terminal" evidence="3">
    <location>
        <begin position="60"/>
        <end position="166"/>
    </location>
</feature>
<evidence type="ECO:0000313" key="5">
    <source>
        <dbReference type="Proteomes" id="UP000384372"/>
    </source>
</evidence>
<gene>
    <name evidence="4" type="ORF">F7D20_11890</name>
</gene>
<dbReference type="OrthoDB" id="9792269at2"/>
<proteinExistence type="predicted"/>
<dbReference type="GO" id="GO:0016757">
    <property type="term" value="F:glycosyltransferase activity"/>
    <property type="evidence" value="ECO:0007669"/>
    <property type="project" value="InterPro"/>
</dbReference>
<evidence type="ECO:0000259" key="2">
    <source>
        <dbReference type="Pfam" id="PF00534"/>
    </source>
</evidence>
<name>A0A6A7WDT1_9BACT</name>
<dbReference type="Pfam" id="PF00534">
    <property type="entry name" value="Glycos_transf_1"/>
    <property type="match status" value="1"/>
</dbReference>
<dbReference type="GO" id="GO:0009103">
    <property type="term" value="P:lipopolysaccharide biosynthetic process"/>
    <property type="evidence" value="ECO:0007669"/>
    <property type="project" value="TreeGrafter"/>
</dbReference>
<dbReference type="SUPFAM" id="SSF53756">
    <property type="entry name" value="UDP-Glycosyltransferase/glycogen phosphorylase"/>
    <property type="match status" value="1"/>
</dbReference>
<dbReference type="Pfam" id="PF13439">
    <property type="entry name" value="Glyco_transf_4"/>
    <property type="match status" value="1"/>
</dbReference>
<comment type="caution">
    <text evidence="4">The sequence shown here is derived from an EMBL/GenBank/DDBJ whole genome shotgun (WGS) entry which is preliminary data.</text>
</comment>
<keyword evidence="5" id="KW-1185">Reference proteome</keyword>
<keyword evidence="1 4" id="KW-0808">Transferase</keyword>
<dbReference type="InterPro" id="IPR028098">
    <property type="entry name" value="Glyco_trans_4-like_N"/>
</dbReference>
<feature type="domain" description="Glycosyl transferase family 1" evidence="2">
    <location>
        <begin position="177"/>
        <end position="337"/>
    </location>
</feature>
<dbReference type="Proteomes" id="UP000384372">
    <property type="component" value="Unassembled WGS sequence"/>
</dbReference>
<dbReference type="Gene3D" id="3.40.50.2000">
    <property type="entry name" value="Glycogen Phosphorylase B"/>
    <property type="match status" value="2"/>
</dbReference>